<evidence type="ECO:0000313" key="2">
    <source>
        <dbReference type="EMBL" id="MCX2563547.1"/>
    </source>
</evidence>
<evidence type="ECO:0000259" key="1">
    <source>
        <dbReference type="PROSITE" id="PS51787"/>
    </source>
</evidence>
<dbReference type="InterPro" id="IPR015947">
    <property type="entry name" value="PUA-like_sf"/>
</dbReference>
<dbReference type="SMART" id="SM00464">
    <property type="entry name" value="LON"/>
    <property type="match status" value="1"/>
</dbReference>
<dbReference type="SUPFAM" id="SSF88697">
    <property type="entry name" value="PUA domain-like"/>
    <property type="match status" value="1"/>
</dbReference>
<dbReference type="Gene3D" id="2.30.130.40">
    <property type="entry name" value="LON domain-like"/>
    <property type="match status" value="1"/>
</dbReference>
<dbReference type="Proteomes" id="UP001301152">
    <property type="component" value="Unassembled WGS sequence"/>
</dbReference>
<organism evidence="2 3">
    <name type="scientific">Acetobacter thailandicus</name>
    <dbReference type="NCBI Taxonomy" id="1502842"/>
    <lineage>
        <taxon>Bacteria</taxon>
        <taxon>Pseudomonadati</taxon>
        <taxon>Pseudomonadota</taxon>
        <taxon>Alphaproteobacteria</taxon>
        <taxon>Acetobacterales</taxon>
        <taxon>Acetobacteraceae</taxon>
        <taxon>Acetobacter</taxon>
    </lineage>
</organism>
<dbReference type="PANTHER" id="PTHR46732:SF8">
    <property type="entry name" value="ATP-DEPENDENT PROTEASE LA (LON) DOMAIN PROTEIN"/>
    <property type="match status" value="1"/>
</dbReference>
<keyword evidence="3" id="KW-1185">Reference proteome</keyword>
<reference evidence="2 3" key="1">
    <citation type="submission" date="2022-11" db="EMBL/GenBank/DDBJ databases">
        <title>Genome sequencing of Acetobacter type strain.</title>
        <authorList>
            <person name="Heo J."/>
            <person name="Lee D."/>
            <person name="Han B.-H."/>
            <person name="Hong S.-B."/>
            <person name="Kwon S.-W."/>
        </authorList>
    </citation>
    <scope>NUCLEOTIDE SEQUENCE [LARGE SCALE GENOMIC DNA]</scope>
    <source>
        <strain evidence="2 3">KACC 21253</strain>
    </source>
</reference>
<dbReference type="EMBL" id="JAPIUZ010000002">
    <property type="protein sequence ID" value="MCX2563547.1"/>
    <property type="molecule type" value="Genomic_DNA"/>
</dbReference>
<name>A0ABT3QE35_9PROT</name>
<accession>A0ABT3QE35</accession>
<dbReference type="InterPro" id="IPR003111">
    <property type="entry name" value="Lon_prtase_N"/>
</dbReference>
<dbReference type="RefSeq" id="WP_173559270.1">
    <property type="nucleotide sequence ID" value="NZ_JAPIUZ010000002.1"/>
</dbReference>
<protein>
    <submittedName>
        <fullName evidence="2">LON peptidase substrate-binding domain-containing protein</fullName>
    </submittedName>
</protein>
<sequence>MTLADIPAEIGLFPLSGIVLLPHGKLPLNVFEPRYIALVEDALASHRLIGIIQPDIHTSEQLTGQATIPLYKTGCVGRIISFAEKPDNTFVITLRGIIRFRTLRETQPHRNYRCARIDASGFAGDLSEVSSAPFDRKKLLTALRYYLSKKNINVRWSAIEQMEDDILLITLPMICPFPPTEKQALLDAATLSERINLLHRLLDLTGL</sequence>
<dbReference type="PROSITE" id="PS51787">
    <property type="entry name" value="LON_N"/>
    <property type="match status" value="1"/>
</dbReference>
<feature type="domain" description="Lon N-terminal" evidence="1">
    <location>
        <begin position="10"/>
        <end position="206"/>
    </location>
</feature>
<dbReference type="Pfam" id="PF02190">
    <property type="entry name" value="LON_substr_bdg"/>
    <property type="match status" value="1"/>
</dbReference>
<evidence type="ECO:0000313" key="3">
    <source>
        <dbReference type="Proteomes" id="UP001301152"/>
    </source>
</evidence>
<comment type="caution">
    <text evidence="2">The sequence shown here is derived from an EMBL/GenBank/DDBJ whole genome shotgun (WGS) entry which is preliminary data.</text>
</comment>
<dbReference type="InterPro" id="IPR046336">
    <property type="entry name" value="Lon_prtase_N_sf"/>
</dbReference>
<gene>
    <name evidence="2" type="ORF">OQ497_06180</name>
</gene>
<proteinExistence type="predicted"/>
<dbReference type="PANTHER" id="PTHR46732">
    <property type="entry name" value="ATP-DEPENDENT PROTEASE LA (LON) DOMAIN PROTEIN"/>
    <property type="match status" value="1"/>
</dbReference>